<dbReference type="KEGG" id="ccos:Pan44_18200"/>
<dbReference type="PANTHER" id="PTHR30288">
    <property type="entry name" value="FLAGELLAR CAP/ASSEMBLY PROTEIN FLID"/>
    <property type="match status" value="1"/>
</dbReference>
<dbReference type="EMBL" id="CP036271">
    <property type="protein sequence ID" value="QDT53796.1"/>
    <property type="molecule type" value="Genomic_DNA"/>
</dbReference>
<organism evidence="8 9">
    <name type="scientific">Caulifigura coniformis</name>
    <dbReference type="NCBI Taxonomy" id="2527983"/>
    <lineage>
        <taxon>Bacteria</taxon>
        <taxon>Pseudomonadati</taxon>
        <taxon>Planctomycetota</taxon>
        <taxon>Planctomycetia</taxon>
        <taxon>Planctomycetales</taxon>
        <taxon>Planctomycetaceae</taxon>
        <taxon>Caulifigura</taxon>
    </lineage>
</organism>
<evidence type="ECO:0000259" key="7">
    <source>
        <dbReference type="Pfam" id="PF07195"/>
    </source>
</evidence>
<dbReference type="InterPro" id="IPR003481">
    <property type="entry name" value="FliD_N"/>
</dbReference>
<keyword evidence="9" id="KW-1185">Reference proteome</keyword>
<evidence type="ECO:0000256" key="1">
    <source>
        <dbReference type="ARBA" id="ARBA00009764"/>
    </source>
</evidence>
<dbReference type="GO" id="GO:0005576">
    <property type="term" value="C:extracellular region"/>
    <property type="evidence" value="ECO:0007669"/>
    <property type="project" value="UniProtKB-SubCell"/>
</dbReference>
<evidence type="ECO:0000256" key="3">
    <source>
        <dbReference type="ARBA" id="ARBA00023054"/>
    </source>
</evidence>
<dbReference type="Proteomes" id="UP000315700">
    <property type="component" value="Chromosome"/>
</dbReference>
<evidence type="ECO:0000313" key="8">
    <source>
        <dbReference type="EMBL" id="QDT53796.1"/>
    </source>
</evidence>
<dbReference type="InParanoid" id="A0A517SCH4"/>
<keyword evidence="3" id="KW-0175">Coiled coil</keyword>
<dbReference type="PANTHER" id="PTHR30288:SF0">
    <property type="entry name" value="FLAGELLAR HOOK-ASSOCIATED PROTEIN 2"/>
    <property type="match status" value="1"/>
</dbReference>
<dbReference type="RefSeq" id="WP_145029293.1">
    <property type="nucleotide sequence ID" value="NZ_CP036271.1"/>
</dbReference>
<keyword evidence="8" id="KW-0966">Cell projection</keyword>
<evidence type="ECO:0000256" key="5">
    <source>
        <dbReference type="RuleBase" id="RU362066"/>
    </source>
</evidence>
<comment type="similarity">
    <text evidence="1 5">Belongs to the FliD family.</text>
</comment>
<dbReference type="AlphaFoldDB" id="A0A517SCH4"/>
<name>A0A517SCH4_9PLAN</name>
<comment type="subunit">
    <text evidence="2 5">Homopentamer.</text>
</comment>
<dbReference type="GO" id="GO:0009424">
    <property type="term" value="C:bacterial-type flagellum hook"/>
    <property type="evidence" value="ECO:0007669"/>
    <property type="project" value="UniProtKB-UniRule"/>
</dbReference>
<dbReference type="Pfam" id="PF07195">
    <property type="entry name" value="FliD_C"/>
    <property type="match status" value="2"/>
</dbReference>
<dbReference type="InterPro" id="IPR040026">
    <property type="entry name" value="FliD"/>
</dbReference>
<evidence type="ECO:0000256" key="4">
    <source>
        <dbReference type="ARBA" id="ARBA00023143"/>
    </source>
</evidence>
<dbReference type="Pfam" id="PF02465">
    <property type="entry name" value="FliD_N"/>
    <property type="match status" value="1"/>
</dbReference>
<dbReference type="FunCoup" id="A0A517SCH4">
    <property type="interactions" value="29"/>
</dbReference>
<feature type="domain" description="Flagellar hook-associated protein 2 C-terminal" evidence="7">
    <location>
        <begin position="220"/>
        <end position="416"/>
    </location>
</feature>
<feature type="domain" description="Flagellar hook-associated protein 2 C-terminal" evidence="7">
    <location>
        <begin position="574"/>
        <end position="648"/>
    </location>
</feature>
<dbReference type="GO" id="GO:0009421">
    <property type="term" value="C:bacterial-type flagellum filament cap"/>
    <property type="evidence" value="ECO:0007669"/>
    <property type="project" value="InterPro"/>
</dbReference>
<protein>
    <recommendedName>
        <fullName evidence="5">Flagellar hook-associated protein 2</fullName>
        <shortName evidence="5">HAP2</shortName>
    </recommendedName>
    <alternativeName>
        <fullName evidence="5">Flagellar cap protein</fullName>
    </alternativeName>
</protein>
<keyword evidence="5" id="KW-0964">Secreted</keyword>
<proteinExistence type="inferred from homology"/>
<evidence type="ECO:0000256" key="2">
    <source>
        <dbReference type="ARBA" id="ARBA00011255"/>
    </source>
</evidence>
<dbReference type="GO" id="GO:0071973">
    <property type="term" value="P:bacterial-type flagellum-dependent cell motility"/>
    <property type="evidence" value="ECO:0007669"/>
    <property type="project" value="TreeGrafter"/>
</dbReference>
<feature type="domain" description="Flagellar hook-associated protein 2 N-terminal" evidence="6">
    <location>
        <begin position="9"/>
        <end position="107"/>
    </location>
</feature>
<dbReference type="GO" id="GO:0007155">
    <property type="term" value="P:cell adhesion"/>
    <property type="evidence" value="ECO:0007669"/>
    <property type="project" value="InterPro"/>
</dbReference>
<dbReference type="InterPro" id="IPR010809">
    <property type="entry name" value="FliD_C"/>
</dbReference>
<sequence>MPTISGLATGIDTDSIVQELLKIRQTRIDVLTAQKKEVTDQQAAFKLIEADIISLRGQATTLSRSLNNVFDARKVTSSNEDALVATATSRAATGVYQVRVNSLAQAHQIASQGFASEDAEITQGTFELKAGSSSSATITIDSTNNTLQGLADSINGAGIGISATIVQDASNPGTPFKLLLTSSKTGVANQITLTNSLGASGGNAVQPTFDFNNPVQAAADSVVQLGTGTGAVTSTSATNTISNLINGVTLNLKQADATKTYSITVTRDTEAATESVQKFVDSYNSLMDEFATQFRYSSENNEAGLLLGNSTAQSLQQSVRESVLGTVAGVNGKANRLSAIGVTVTNDGKLEFDATKLGKVFAGEMPGVTANDVKRLFALDGVSSNGGIEFMLGSSKTAAPANGIQVDITQAAERAAVTATNSIGTSIVIDGTNDTLAAKLDGRTATDITITHGTYTRAELASALEAALNSHEAFSGRIASVGLAGDKLTIQSDAYGSVSQVAMTGGTAAAALGFSGAETSTGKDVAGTFIIDGQEELATGNGRLLQARSGNANTDGLQIRVSLTTSQVVSGVDGTITITHGVGARLDQTLGKMLDATTGRIKIVNDGFDDKLKALQTAIDRQNDFFDQQEKKLNDQFIALETTISALQTTATYLSAQLAGINGE</sequence>
<evidence type="ECO:0000313" key="9">
    <source>
        <dbReference type="Proteomes" id="UP000315700"/>
    </source>
</evidence>
<evidence type="ECO:0000259" key="6">
    <source>
        <dbReference type="Pfam" id="PF02465"/>
    </source>
</evidence>
<comment type="function">
    <text evidence="5">Required for morphogenesis and for the elongation of the flagellar filament by facilitating polymerization of the flagellin monomers at the tip of growing filament. Forms a capping structure, which prevents flagellin subunits (transported through the central channel of the flagellum) from leaking out without polymerization at the distal end.</text>
</comment>
<accession>A0A517SCH4</accession>
<dbReference type="OrthoDB" id="223089at2"/>
<keyword evidence="4 5" id="KW-0975">Bacterial flagellum</keyword>
<keyword evidence="8" id="KW-0969">Cilium</keyword>
<comment type="subcellular location">
    <subcellularLocation>
        <location evidence="5">Secreted</location>
    </subcellularLocation>
    <subcellularLocation>
        <location evidence="5">Bacterial flagellum</location>
    </subcellularLocation>
</comment>
<gene>
    <name evidence="8" type="primary">fliD</name>
    <name evidence="8" type="ORF">Pan44_18200</name>
</gene>
<reference evidence="8 9" key="1">
    <citation type="submission" date="2019-02" db="EMBL/GenBank/DDBJ databases">
        <title>Deep-cultivation of Planctomycetes and their phenomic and genomic characterization uncovers novel biology.</title>
        <authorList>
            <person name="Wiegand S."/>
            <person name="Jogler M."/>
            <person name="Boedeker C."/>
            <person name="Pinto D."/>
            <person name="Vollmers J."/>
            <person name="Rivas-Marin E."/>
            <person name="Kohn T."/>
            <person name="Peeters S.H."/>
            <person name="Heuer A."/>
            <person name="Rast P."/>
            <person name="Oberbeckmann S."/>
            <person name="Bunk B."/>
            <person name="Jeske O."/>
            <person name="Meyerdierks A."/>
            <person name="Storesund J.E."/>
            <person name="Kallscheuer N."/>
            <person name="Luecker S."/>
            <person name="Lage O.M."/>
            <person name="Pohl T."/>
            <person name="Merkel B.J."/>
            <person name="Hornburger P."/>
            <person name="Mueller R.-W."/>
            <person name="Bruemmer F."/>
            <person name="Labrenz M."/>
            <person name="Spormann A.M."/>
            <person name="Op den Camp H."/>
            <person name="Overmann J."/>
            <person name="Amann R."/>
            <person name="Jetten M.S.M."/>
            <person name="Mascher T."/>
            <person name="Medema M.H."/>
            <person name="Devos D.P."/>
            <person name="Kaster A.-K."/>
            <person name="Ovreas L."/>
            <person name="Rohde M."/>
            <person name="Galperin M.Y."/>
            <person name="Jogler C."/>
        </authorList>
    </citation>
    <scope>NUCLEOTIDE SEQUENCE [LARGE SCALE GENOMIC DNA]</scope>
    <source>
        <strain evidence="8 9">Pan44</strain>
    </source>
</reference>
<keyword evidence="8" id="KW-0282">Flagellum</keyword>